<dbReference type="InterPro" id="IPR002893">
    <property type="entry name" value="Znf_MYND"/>
</dbReference>
<dbReference type="AlphaFoldDB" id="A0A166BXM7"/>
<evidence type="ECO:0000313" key="6">
    <source>
        <dbReference type="EMBL" id="KZT36861.1"/>
    </source>
</evidence>
<organism evidence="6 7">
    <name type="scientific">Sistotremastrum suecicum HHB10207 ss-3</name>
    <dbReference type="NCBI Taxonomy" id="1314776"/>
    <lineage>
        <taxon>Eukaryota</taxon>
        <taxon>Fungi</taxon>
        <taxon>Dikarya</taxon>
        <taxon>Basidiomycota</taxon>
        <taxon>Agaricomycotina</taxon>
        <taxon>Agaricomycetes</taxon>
        <taxon>Sistotremastrales</taxon>
        <taxon>Sistotremastraceae</taxon>
        <taxon>Sistotremastrum</taxon>
    </lineage>
</organism>
<evidence type="ECO:0000256" key="1">
    <source>
        <dbReference type="ARBA" id="ARBA00022723"/>
    </source>
</evidence>
<evidence type="ECO:0000256" key="2">
    <source>
        <dbReference type="ARBA" id="ARBA00022771"/>
    </source>
</evidence>
<keyword evidence="3" id="KW-0862">Zinc</keyword>
<proteinExistence type="predicted"/>
<dbReference type="GO" id="GO:0008270">
    <property type="term" value="F:zinc ion binding"/>
    <property type="evidence" value="ECO:0007669"/>
    <property type="project" value="UniProtKB-KW"/>
</dbReference>
<accession>A0A166BXM7</accession>
<evidence type="ECO:0000256" key="4">
    <source>
        <dbReference type="PROSITE-ProRule" id="PRU00134"/>
    </source>
</evidence>
<dbReference type="OrthoDB" id="4851849at2759"/>
<dbReference type="Pfam" id="PF01753">
    <property type="entry name" value="zf-MYND"/>
    <property type="match status" value="1"/>
</dbReference>
<dbReference type="PROSITE" id="PS01360">
    <property type="entry name" value="ZF_MYND_1"/>
    <property type="match status" value="1"/>
</dbReference>
<evidence type="ECO:0000313" key="7">
    <source>
        <dbReference type="Proteomes" id="UP000076798"/>
    </source>
</evidence>
<evidence type="ECO:0000256" key="3">
    <source>
        <dbReference type="ARBA" id="ARBA00022833"/>
    </source>
</evidence>
<keyword evidence="1" id="KW-0479">Metal-binding</keyword>
<sequence>MTRTCIVCNTETSKTCTGCKFAAYCSKECQRKNWILHIVECDHPPREITTADRLAAGLLGPDFITHKQTLLDYGFLQANRSGDQEHLKAMYIELLRDLNVKPSALHKWRVERRLHEGLIIAFREARGRANQDTLEWLCRHPDIFDPDFKYRDALHDAHVQERVAWAYIGKPRTDTIEDMLRARSYWDVPRNFCFLFYVALITASPCLSLGDPWVVFGYCIFLDEEDPMVAHLNSLYRNLIDQVTFVEFHDAYLSSSILELMDMKGLADARDRLPSEFTALMQQSPRIPAVYNVKVYSLSPIFPVDYRPLIPFGFINCQDDAEHNRLRLLYAKAFKEWGVSAIPLQEAAIDNKTYSYISGCPGFKANKTERQFLRRILVRDSSVMVPERLEALRARCSPEFRDPE</sequence>
<dbReference type="Gene3D" id="6.10.140.2220">
    <property type="match status" value="1"/>
</dbReference>
<reference evidence="6 7" key="1">
    <citation type="journal article" date="2016" name="Mol. Biol. Evol.">
        <title>Comparative Genomics of Early-Diverging Mushroom-Forming Fungi Provides Insights into the Origins of Lignocellulose Decay Capabilities.</title>
        <authorList>
            <person name="Nagy L.G."/>
            <person name="Riley R."/>
            <person name="Tritt A."/>
            <person name="Adam C."/>
            <person name="Daum C."/>
            <person name="Floudas D."/>
            <person name="Sun H."/>
            <person name="Yadav J.S."/>
            <person name="Pangilinan J."/>
            <person name="Larsson K.H."/>
            <person name="Matsuura K."/>
            <person name="Barry K."/>
            <person name="Labutti K."/>
            <person name="Kuo R."/>
            <person name="Ohm R.A."/>
            <person name="Bhattacharya S.S."/>
            <person name="Shirouzu T."/>
            <person name="Yoshinaga Y."/>
            <person name="Martin F.M."/>
            <person name="Grigoriev I.V."/>
            <person name="Hibbett D.S."/>
        </authorList>
    </citation>
    <scope>NUCLEOTIDE SEQUENCE [LARGE SCALE GENOMIC DNA]</scope>
    <source>
        <strain evidence="6 7">HHB10207 ss-3</strain>
    </source>
</reference>
<gene>
    <name evidence="6" type="ORF">SISSUDRAFT_916495</name>
</gene>
<dbReference type="EMBL" id="KV428097">
    <property type="protein sequence ID" value="KZT36861.1"/>
    <property type="molecule type" value="Genomic_DNA"/>
</dbReference>
<keyword evidence="7" id="KW-1185">Reference proteome</keyword>
<name>A0A166BXM7_9AGAM</name>
<feature type="domain" description="MYND-type" evidence="5">
    <location>
        <begin position="5"/>
        <end position="41"/>
    </location>
</feature>
<keyword evidence="2 4" id="KW-0863">Zinc-finger</keyword>
<dbReference type="SUPFAM" id="SSF144232">
    <property type="entry name" value="HIT/MYND zinc finger-like"/>
    <property type="match status" value="1"/>
</dbReference>
<protein>
    <recommendedName>
        <fullName evidence="5">MYND-type domain-containing protein</fullName>
    </recommendedName>
</protein>
<evidence type="ECO:0000259" key="5">
    <source>
        <dbReference type="PROSITE" id="PS50865"/>
    </source>
</evidence>
<dbReference type="PROSITE" id="PS50865">
    <property type="entry name" value="ZF_MYND_2"/>
    <property type="match status" value="1"/>
</dbReference>
<dbReference type="Proteomes" id="UP000076798">
    <property type="component" value="Unassembled WGS sequence"/>
</dbReference>